<organism evidence="2 3">
    <name type="scientific">Cryomyces minteri</name>
    <dbReference type="NCBI Taxonomy" id="331657"/>
    <lineage>
        <taxon>Eukaryota</taxon>
        <taxon>Fungi</taxon>
        <taxon>Dikarya</taxon>
        <taxon>Ascomycota</taxon>
        <taxon>Pezizomycotina</taxon>
        <taxon>Dothideomycetes</taxon>
        <taxon>Dothideomycetes incertae sedis</taxon>
        <taxon>Cryomyces</taxon>
    </lineage>
</organism>
<feature type="region of interest" description="Disordered" evidence="1">
    <location>
        <begin position="146"/>
        <end position="197"/>
    </location>
</feature>
<keyword evidence="3" id="KW-1185">Reference proteome</keyword>
<evidence type="ECO:0000256" key="1">
    <source>
        <dbReference type="SAM" id="MobiDB-lite"/>
    </source>
</evidence>
<protein>
    <submittedName>
        <fullName evidence="2">Uncharacterized protein</fullName>
    </submittedName>
</protein>
<feature type="compositionally biased region" description="Polar residues" evidence="1">
    <location>
        <begin position="72"/>
        <end position="86"/>
    </location>
</feature>
<dbReference type="OrthoDB" id="3942453at2759"/>
<feature type="region of interest" description="Disordered" evidence="1">
    <location>
        <begin position="72"/>
        <end position="122"/>
    </location>
</feature>
<reference evidence="2 3" key="1">
    <citation type="submission" date="2017-03" db="EMBL/GenBank/DDBJ databases">
        <title>Genomes of endolithic fungi from Antarctica.</title>
        <authorList>
            <person name="Coleine C."/>
            <person name="Masonjones S."/>
            <person name="Stajich J.E."/>
        </authorList>
    </citation>
    <scope>NUCLEOTIDE SEQUENCE [LARGE SCALE GENOMIC DNA]</scope>
    <source>
        <strain evidence="2 3">CCFEE 5187</strain>
    </source>
</reference>
<evidence type="ECO:0000313" key="2">
    <source>
        <dbReference type="EMBL" id="TKA64325.1"/>
    </source>
</evidence>
<dbReference type="AlphaFoldDB" id="A0A4U0WRM6"/>
<dbReference type="Proteomes" id="UP000308768">
    <property type="component" value="Unassembled WGS sequence"/>
</dbReference>
<feature type="compositionally biased region" description="Low complexity" evidence="1">
    <location>
        <begin position="155"/>
        <end position="165"/>
    </location>
</feature>
<proteinExistence type="predicted"/>
<evidence type="ECO:0000313" key="3">
    <source>
        <dbReference type="Proteomes" id="UP000308768"/>
    </source>
</evidence>
<name>A0A4U0WRM6_9PEZI</name>
<feature type="compositionally biased region" description="Basic residues" evidence="1">
    <location>
        <begin position="184"/>
        <end position="197"/>
    </location>
</feature>
<sequence>MCVADLNVSTLPCQHRWYHLLRPCAPAKNLSNCPSKLRLEGWEIRCAFRPWCSDWGALDTAAFRLFGNDRTPSSTGGLSRHTSNAGSVAPQGREGSPGQIDERCRRGSLARTNSEDELEAAGERNRAMNLRIDAYLSSYPEKILQKDRRDSGDDGTMPSPVSDSSSGGGGMDTVKRSGSIFGKGWKKGKSMGRGLFR</sequence>
<accession>A0A4U0WRM6</accession>
<dbReference type="EMBL" id="NAJN01001281">
    <property type="protein sequence ID" value="TKA64325.1"/>
    <property type="molecule type" value="Genomic_DNA"/>
</dbReference>
<gene>
    <name evidence="2" type="ORF">B0A49_07364</name>
</gene>
<comment type="caution">
    <text evidence="2">The sequence shown here is derived from an EMBL/GenBank/DDBJ whole genome shotgun (WGS) entry which is preliminary data.</text>
</comment>